<evidence type="ECO:0000313" key="2">
    <source>
        <dbReference type="EMBL" id="MDN6900744.1"/>
    </source>
</evidence>
<reference evidence="2" key="1">
    <citation type="submission" date="2019-01" db="EMBL/GenBank/DDBJ databases">
        <title>Oenococcus sicerae UCMA17102.</title>
        <authorList>
            <person name="Cousin F.J."/>
            <person name="Le Guellec R."/>
            <person name="Cretenet M."/>
        </authorList>
    </citation>
    <scope>NUCLEOTIDE SEQUENCE</scope>
    <source>
        <strain evidence="2">UCMA17102</strain>
    </source>
</reference>
<dbReference type="GO" id="GO:0006352">
    <property type="term" value="P:DNA-templated transcription initiation"/>
    <property type="evidence" value="ECO:0007669"/>
    <property type="project" value="InterPro"/>
</dbReference>
<proteinExistence type="predicted"/>
<evidence type="ECO:0000259" key="1">
    <source>
        <dbReference type="Pfam" id="PF04542"/>
    </source>
</evidence>
<dbReference type="Proteomes" id="UP001167919">
    <property type="component" value="Unassembled WGS sequence"/>
</dbReference>
<dbReference type="EMBL" id="SDWY01000003">
    <property type="protein sequence ID" value="MDN6900744.1"/>
    <property type="molecule type" value="Genomic_DNA"/>
</dbReference>
<dbReference type="Gene3D" id="1.10.1740.10">
    <property type="match status" value="1"/>
</dbReference>
<protein>
    <submittedName>
        <fullName evidence="2">Sigma-70 family RNA polymerase sigma factor</fullName>
    </submittedName>
</protein>
<dbReference type="RefSeq" id="WP_301711377.1">
    <property type="nucleotide sequence ID" value="NZ_SDWY01000003.1"/>
</dbReference>
<sequence length="189" mass="22562">MEIETVVRDIREGNESGYSFLIRETEGFLHTIHHRHLQNVLEFDEWRSEAFCVLMNATQRYQMAHGCKFTTYYFSALHHKAMDLLRKSYSLKEKNRRKNISLDNLTVDGFDPVDHNWNQAQTKMDFEDAISETDFHLGKQEELAIKHLFGDLETVMEIEKKVKNHALDYRQKRLMKDIYDHFYGLNDKK</sequence>
<evidence type="ECO:0000313" key="3">
    <source>
        <dbReference type="Proteomes" id="UP001167919"/>
    </source>
</evidence>
<dbReference type="SUPFAM" id="SSF88946">
    <property type="entry name" value="Sigma2 domain of RNA polymerase sigma factors"/>
    <property type="match status" value="1"/>
</dbReference>
<name>A0AAJ1VPE7_9LACO</name>
<comment type="caution">
    <text evidence="2">The sequence shown here is derived from an EMBL/GenBank/DDBJ whole genome shotgun (WGS) entry which is preliminary data.</text>
</comment>
<dbReference type="AlphaFoldDB" id="A0AAJ1VPE7"/>
<gene>
    <name evidence="2" type="ORF">EVC35_06960</name>
</gene>
<dbReference type="GO" id="GO:0003700">
    <property type="term" value="F:DNA-binding transcription factor activity"/>
    <property type="evidence" value="ECO:0007669"/>
    <property type="project" value="InterPro"/>
</dbReference>
<feature type="domain" description="RNA polymerase sigma-70 region 2" evidence="1">
    <location>
        <begin position="21"/>
        <end position="87"/>
    </location>
</feature>
<dbReference type="InterPro" id="IPR007627">
    <property type="entry name" value="RNA_pol_sigma70_r2"/>
</dbReference>
<dbReference type="InterPro" id="IPR013325">
    <property type="entry name" value="RNA_pol_sigma_r2"/>
</dbReference>
<accession>A0AAJ1VPE7</accession>
<dbReference type="Pfam" id="PF04542">
    <property type="entry name" value="Sigma70_r2"/>
    <property type="match status" value="1"/>
</dbReference>
<organism evidence="2 3">
    <name type="scientific">Oenococcus sicerae</name>
    <dbReference type="NCBI Taxonomy" id="2203724"/>
    <lineage>
        <taxon>Bacteria</taxon>
        <taxon>Bacillati</taxon>
        <taxon>Bacillota</taxon>
        <taxon>Bacilli</taxon>
        <taxon>Lactobacillales</taxon>
        <taxon>Lactobacillaceae</taxon>
        <taxon>Oenococcus</taxon>
    </lineage>
</organism>